<feature type="non-terminal residue" evidence="2">
    <location>
        <position position="1"/>
    </location>
</feature>
<evidence type="ECO:0000313" key="2">
    <source>
        <dbReference type="EMBL" id="KAF2620519.1"/>
    </source>
</evidence>
<feature type="region of interest" description="Disordered" evidence="1">
    <location>
        <begin position="268"/>
        <end position="292"/>
    </location>
</feature>
<reference evidence="2" key="1">
    <citation type="submission" date="2019-12" db="EMBL/GenBank/DDBJ databases">
        <title>Genome sequencing and annotation of Brassica cretica.</title>
        <authorList>
            <person name="Studholme D.J."/>
            <person name="Sarris P.F."/>
        </authorList>
    </citation>
    <scope>NUCLEOTIDE SEQUENCE</scope>
    <source>
        <strain evidence="2">PFS-001/15</strain>
        <tissue evidence="2">Leaf</tissue>
    </source>
</reference>
<dbReference type="InterPro" id="IPR053273">
    <property type="entry name" value="CST_Regulator"/>
</dbReference>
<dbReference type="EMBL" id="QGKW02000007">
    <property type="protein sequence ID" value="KAF2620519.1"/>
    <property type="molecule type" value="Genomic_DNA"/>
</dbReference>
<gene>
    <name evidence="2" type="ORF">F2Q68_00040833</name>
</gene>
<feature type="region of interest" description="Disordered" evidence="1">
    <location>
        <begin position="80"/>
        <end position="134"/>
    </location>
</feature>
<dbReference type="PANTHER" id="PTHR34659:SF6">
    <property type="entry name" value="MUCIN-RELATED"/>
    <property type="match status" value="1"/>
</dbReference>
<dbReference type="Proteomes" id="UP000712281">
    <property type="component" value="Unassembled WGS sequence"/>
</dbReference>
<protein>
    <submittedName>
        <fullName evidence="2">Uncharacterized protein</fullName>
    </submittedName>
</protein>
<feature type="compositionally biased region" description="Polar residues" evidence="1">
    <location>
        <begin position="268"/>
        <end position="281"/>
    </location>
</feature>
<dbReference type="GO" id="GO:0005776">
    <property type="term" value="C:autophagosome"/>
    <property type="evidence" value="ECO:0007669"/>
    <property type="project" value="TreeGrafter"/>
</dbReference>
<comment type="caution">
    <text evidence="2">The sequence shown here is derived from an EMBL/GenBank/DDBJ whole genome shotgun (WGS) entry which is preliminary data.</text>
</comment>
<dbReference type="GO" id="GO:0061908">
    <property type="term" value="C:phagophore"/>
    <property type="evidence" value="ECO:0007669"/>
    <property type="project" value="TreeGrafter"/>
</dbReference>
<dbReference type="AlphaFoldDB" id="A0A8S9MTN0"/>
<organism evidence="2 3">
    <name type="scientific">Brassica cretica</name>
    <name type="common">Mustard</name>
    <dbReference type="NCBI Taxonomy" id="69181"/>
    <lineage>
        <taxon>Eukaryota</taxon>
        <taxon>Viridiplantae</taxon>
        <taxon>Streptophyta</taxon>
        <taxon>Embryophyta</taxon>
        <taxon>Tracheophyta</taxon>
        <taxon>Spermatophyta</taxon>
        <taxon>Magnoliopsida</taxon>
        <taxon>eudicotyledons</taxon>
        <taxon>Gunneridae</taxon>
        <taxon>Pentapetalae</taxon>
        <taxon>rosids</taxon>
        <taxon>malvids</taxon>
        <taxon>Brassicales</taxon>
        <taxon>Brassicaceae</taxon>
        <taxon>Brassiceae</taxon>
        <taxon>Brassica</taxon>
    </lineage>
</organism>
<dbReference type="GO" id="GO:0006950">
    <property type="term" value="P:response to stress"/>
    <property type="evidence" value="ECO:0007669"/>
    <property type="project" value="TreeGrafter"/>
</dbReference>
<evidence type="ECO:0000313" key="3">
    <source>
        <dbReference type="Proteomes" id="UP000712281"/>
    </source>
</evidence>
<dbReference type="PANTHER" id="PTHR34659">
    <property type="entry name" value="BNAA05G11610D PROTEIN"/>
    <property type="match status" value="1"/>
</dbReference>
<evidence type="ECO:0000256" key="1">
    <source>
        <dbReference type="SAM" id="MobiDB-lite"/>
    </source>
</evidence>
<sequence length="292" mass="33028">LNINNVEALVADFQIPEIYAQIIGRNEGFSIASKFRKTYISAMEKTMHSMNTESKGRAWYGKIYRKLETILVEVDSLAAQGKVSSSSSDPPGLDSVRDDEPEKLKEDHRLRTEQDDCDQKATTSGCRKDPKSSQVCNDDDAFVFPPGNCTGDSNLAAPAHDKVTNMKSFSSNSMMVNQDEFFIEDFDEAPLDTIDLYDMTFREDPSDFDDNLLYATRDRSRQLRSFKGKIMDALTSKRRREKEYEQLAIWFGDAEMGCDAMNAKKNETSSLNTKSSESNVPFASEDSEWELL</sequence>
<feature type="compositionally biased region" description="Basic and acidic residues" evidence="1">
    <location>
        <begin position="95"/>
        <end position="119"/>
    </location>
</feature>
<accession>A0A8S9MTN0</accession>
<name>A0A8S9MTN0_BRACR</name>
<proteinExistence type="predicted"/>